<evidence type="ECO:0000313" key="2">
    <source>
        <dbReference type="EMBL" id="EAY10625.1"/>
    </source>
</evidence>
<keyword evidence="1" id="KW-0472">Membrane</keyword>
<protein>
    <submittedName>
        <fullName evidence="2">Uncharacterized protein</fullName>
    </submittedName>
</protein>
<accession>A2E9U0</accession>
<proteinExistence type="predicted"/>
<dbReference type="AlphaFoldDB" id="A2E9U0"/>
<dbReference type="VEuPathDB" id="TrichDB:TVAGG3_0043640"/>
<dbReference type="KEGG" id="tva:4768560"/>
<name>A2E9U0_TRIV3</name>
<organism evidence="2 3">
    <name type="scientific">Trichomonas vaginalis (strain ATCC PRA-98 / G3)</name>
    <dbReference type="NCBI Taxonomy" id="412133"/>
    <lineage>
        <taxon>Eukaryota</taxon>
        <taxon>Metamonada</taxon>
        <taxon>Parabasalia</taxon>
        <taxon>Trichomonadida</taxon>
        <taxon>Trichomonadidae</taxon>
        <taxon>Trichomonas</taxon>
    </lineage>
</organism>
<dbReference type="EMBL" id="DS113335">
    <property type="protein sequence ID" value="EAY10625.1"/>
    <property type="molecule type" value="Genomic_DNA"/>
</dbReference>
<sequence>MFIKSDFYPLLRVTVFSTKKQPYCNFQVASMGMTSFTIANNIPPGNLTSSTASSYCIFYSYPYEGINGTLVNTGKKFKTRLYDVESKTTTDLQQPVMLYLYGKSSSVKTFQVGINYDYYDSQNFHNGVISQTLNPFLVTIGVYAPIAWITISVVVFLIIVAVVIGVVYYKRKKKTKGYSEISEADPLSL</sequence>
<dbReference type="RefSeq" id="XP_001322848.1">
    <property type="nucleotide sequence ID" value="XM_001322813.1"/>
</dbReference>
<evidence type="ECO:0000313" key="3">
    <source>
        <dbReference type="Proteomes" id="UP000001542"/>
    </source>
</evidence>
<dbReference type="SMR" id="A2E9U0"/>
<evidence type="ECO:0000256" key="1">
    <source>
        <dbReference type="SAM" id="Phobius"/>
    </source>
</evidence>
<keyword evidence="3" id="KW-1185">Reference proteome</keyword>
<dbReference type="InParanoid" id="A2E9U0"/>
<reference evidence="2" key="2">
    <citation type="journal article" date="2007" name="Science">
        <title>Draft genome sequence of the sexually transmitted pathogen Trichomonas vaginalis.</title>
        <authorList>
            <person name="Carlton J.M."/>
            <person name="Hirt R.P."/>
            <person name="Silva J.C."/>
            <person name="Delcher A.L."/>
            <person name="Schatz M."/>
            <person name="Zhao Q."/>
            <person name="Wortman J.R."/>
            <person name="Bidwell S.L."/>
            <person name="Alsmark U.C.M."/>
            <person name="Besteiro S."/>
            <person name="Sicheritz-Ponten T."/>
            <person name="Noel C.J."/>
            <person name="Dacks J.B."/>
            <person name="Foster P.G."/>
            <person name="Simillion C."/>
            <person name="Van de Peer Y."/>
            <person name="Miranda-Saavedra D."/>
            <person name="Barton G.J."/>
            <person name="Westrop G.D."/>
            <person name="Mueller S."/>
            <person name="Dessi D."/>
            <person name="Fiori P.L."/>
            <person name="Ren Q."/>
            <person name="Paulsen I."/>
            <person name="Zhang H."/>
            <person name="Bastida-Corcuera F.D."/>
            <person name="Simoes-Barbosa A."/>
            <person name="Brown M.T."/>
            <person name="Hayes R.D."/>
            <person name="Mukherjee M."/>
            <person name="Okumura C.Y."/>
            <person name="Schneider R."/>
            <person name="Smith A.J."/>
            <person name="Vanacova S."/>
            <person name="Villalvazo M."/>
            <person name="Haas B.J."/>
            <person name="Pertea M."/>
            <person name="Feldblyum T.V."/>
            <person name="Utterback T.R."/>
            <person name="Shu C.L."/>
            <person name="Osoegawa K."/>
            <person name="de Jong P.J."/>
            <person name="Hrdy I."/>
            <person name="Horvathova L."/>
            <person name="Zubacova Z."/>
            <person name="Dolezal P."/>
            <person name="Malik S.B."/>
            <person name="Logsdon J.M. Jr."/>
            <person name="Henze K."/>
            <person name="Gupta A."/>
            <person name="Wang C.C."/>
            <person name="Dunne R.L."/>
            <person name="Upcroft J.A."/>
            <person name="Upcroft P."/>
            <person name="White O."/>
            <person name="Salzberg S.L."/>
            <person name="Tang P."/>
            <person name="Chiu C.-H."/>
            <person name="Lee Y.-S."/>
            <person name="Embley T.M."/>
            <person name="Coombs G.H."/>
            <person name="Mottram J.C."/>
            <person name="Tachezy J."/>
            <person name="Fraser-Liggett C.M."/>
            <person name="Johnson P.J."/>
        </authorList>
    </citation>
    <scope>NUCLEOTIDE SEQUENCE [LARGE SCALE GENOMIC DNA]</scope>
    <source>
        <strain evidence="2">G3</strain>
    </source>
</reference>
<gene>
    <name evidence="2" type="ORF">TVAG_282250</name>
</gene>
<dbReference type="Proteomes" id="UP000001542">
    <property type="component" value="Unassembled WGS sequence"/>
</dbReference>
<reference evidence="2" key="1">
    <citation type="submission" date="2006-10" db="EMBL/GenBank/DDBJ databases">
        <authorList>
            <person name="Amadeo P."/>
            <person name="Zhao Q."/>
            <person name="Wortman J."/>
            <person name="Fraser-Liggett C."/>
            <person name="Carlton J."/>
        </authorList>
    </citation>
    <scope>NUCLEOTIDE SEQUENCE</scope>
    <source>
        <strain evidence="2">G3</strain>
    </source>
</reference>
<keyword evidence="1" id="KW-0812">Transmembrane</keyword>
<feature type="transmembrane region" description="Helical" evidence="1">
    <location>
        <begin position="146"/>
        <end position="169"/>
    </location>
</feature>
<dbReference type="VEuPathDB" id="TrichDB:TVAG_282250"/>
<keyword evidence="1" id="KW-1133">Transmembrane helix</keyword>